<keyword evidence="1" id="KW-1133">Transmembrane helix</keyword>
<proteinExistence type="predicted"/>
<keyword evidence="1" id="KW-0812">Transmembrane</keyword>
<organism evidence="2">
    <name type="scientific">uncultured Acidimicrobiales bacterium</name>
    <dbReference type="NCBI Taxonomy" id="310071"/>
    <lineage>
        <taxon>Bacteria</taxon>
        <taxon>Bacillati</taxon>
        <taxon>Actinomycetota</taxon>
        <taxon>Acidimicrobiia</taxon>
        <taxon>Acidimicrobiales</taxon>
        <taxon>environmental samples</taxon>
    </lineage>
</organism>
<accession>A0A6J4JEC0</accession>
<name>A0A6J4JEC0_9ACTN</name>
<gene>
    <name evidence="2" type="ORF">AVDCRST_MAG10-3624</name>
</gene>
<evidence type="ECO:0000313" key="2">
    <source>
        <dbReference type="EMBL" id="CAA9276607.1"/>
    </source>
</evidence>
<evidence type="ECO:0000256" key="1">
    <source>
        <dbReference type="SAM" id="Phobius"/>
    </source>
</evidence>
<sequence>MYKYVEDAQQRATGSKTLVLLAATISFLFSVTLWFGGNELQGIFVGLWVPSILSLGAIVLPRGDRA</sequence>
<protein>
    <submittedName>
        <fullName evidence="2">Uncharacterized protein</fullName>
    </submittedName>
</protein>
<feature type="transmembrane region" description="Helical" evidence="1">
    <location>
        <begin position="42"/>
        <end position="60"/>
    </location>
</feature>
<keyword evidence="1" id="KW-0472">Membrane</keyword>
<dbReference type="AlphaFoldDB" id="A0A6J4JEC0"/>
<dbReference type="EMBL" id="CADCTB010000217">
    <property type="protein sequence ID" value="CAA9276607.1"/>
    <property type="molecule type" value="Genomic_DNA"/>
</dbReference>
<reference evidence="2" key="1">
    <citation type="submission" date="2020-02" db="EMBL/GenBank/DDBJ databases">
        <authorList>
            <person name="Meier V. D."/>
        </authorList>
    </citation>
    <scope>NUCLEOTIDE SEQUENCE</scope>
    <source>
        <strain evidence="2">AVDCRST_MAG10</strain>
    </source>
</reference>
<feature type="transmembrane region" description="Helical" evidence="1">
    <location>
        <begin position="18"/>
        <end position="36"/>
    </location>
</feature>